<evidence type="ECO:0000313" key="1">
    <source>
        <dbReference type="EMBL" id="GMF41702.1"/>
    </source>
</evidence>
<name>A0A9W6XN51_9STRA</name>
<proteinExistence type="predicted"/>
<dbReference type="AlphaFoldDB" id="A0A9W6XN51"/>
<reference evidence="1" key="1">
    <citation type="submission" date="2023-04" db="EMBL/GenBank/DDBJ databases">
        <title>Phytophthora lilii NBRC 32176.</title>
        <authorList>
            <person name="Ichikawa N."/>
            <person name="Sato H."/>
            <person name="Tonouchi N."/>
        </authorList>
    </citation>
    <scope>NUCLEOTIDE SEQUENCE</scope>
    <source>
        <strain evidence="1">NBRC 32176</strain>
    </source>
</reference>
<comment type="caution">
    <text evidence="1">The sequence shown here is derived from an EMBL/GenBank/DDBJ whole genome shotgun (WGS) entry which is preliminary data.</text>
</comment>
<organism evidence="1 2">
    <name type="scientific">Phytophthora lilii</name>
    <dbReference type="NCBI Taxonomy" id="2077276"/>
    <lineage>
        <taxon>Eukaryota</taxon>
        <taxon>Sar</taxon>
        <taxon>Stramenopiles</taxon>
        <taxon>Oomycota</taxon>
        <taxon>Peronosporomycetes</taxon>
        <taxon>Peronosporales</taxon>
        <taxon>Peronosporaceae</taxon>
        <taxon>Phytophthora</taxon>
    </lineage>
</organism>
<protein>
    <submittedName>
        <fullName evidence="1">Unnamed protein product</fullName>
    </submittedName>
</protein>
<dbReference type="Proteomes" id="UP001165083">
    <property type="component" value="Unassembled WGS sequence"/>
</dbReference>
<evidence type="ECO:0000313" key="2">
    <source>
        <dbReference type="Proteomes" id="UP001165083"/>
    </source>
</evidence>
<gene>
    <name evidence="1" type="ORF">Plil01_001670600</name>
</gene>
<keyword evidence="2" id="KW-1185">Reference proteome</keyword>
<accession>A0A9W6XN51</accession>
<sequence length="153" mass="17547">MLLRQVDQQRLHARPIHLDRRSALSSAWVCFRLDCNRDCEFECGVLKSLYITELIIDGHSERSYEIYLSESSTSDTNNKYQSLCLWSFGINVRLIVVPGDKYSQQICIAPLHYLSGLFPRTIPGKLGKPVVLNSDGRCVLLKQELKDFEFYGS</sequence>
<dbReference type="EMBL" id="BSXW01002286">
    <property type="protein sequence ID" value="GMF41702.1"/>
    <property type="molecule type" value="Genomic_DNA"/>
</dbReference>